<gene>
    <name evidence="1" type="ORF">D4764_13G0003580</name>
</gene>
<reference evidence="1 2" key="1">
    <citation type="submission" date="2019-04" db="EMBL/GenBank/DDBJ databases">
        <title>Chromosome genome assembly for Takifugu flavidus.</title>
        <authorList>
            <person name="Xiao S."/>
        </authorList>
    </citation>
    <scope>NUCLEOTIDE SEQUENCE [LARGE SCALE GENOMIC DNA]</scope>
    <source>
        <strain evidence="1">HTHZ2018</strain>
        <tissue evidence="1">Muscle</tissue>
    </source>
</reference>
<name>A0A5C6P921_9TELE</name>
<protein>
    <submittedName>
        <fullName evidence="1">Uncharacterized protein</fullName>
    </submittedName>
</protein>
<comment type="caution">
    <text evidence="1">The sequence shown here is derived from an EMBL/GenBank/DDBJ whole genome shotgun (WGS) entry which is preliminary data.</text>
</comment>
<sequence>MLYGAIKDALMTRRWDRAPPQLPATLLGDFVPGRRPLGNYDICSDYA</sequence>
<proteinExistence type="predicted"/>
<evidence type="ECO:0000313" key="1">
    <source>
        <dbReference type="EMBL" id="TWW75696.1"/>
    </source>
</evidence>
<dbReference type="Proteomes" id="UP000324091">
    <property type="component" value="Chromosome 13"/>
</dbReference>
<dbReference type="AlphaFoldDB" id="A0A5C6P921"/>
<keyword evidence="2" id="KW-1185">Reference proteome</keyword>
<accession>A0A5C6P921</accession>
<evidence type="ECO:0000313" key="2">
    <source>
        <dbReference type="Proteomes" id="UP000324091"/>
    </source>
</evidence>
<organism evidence="1 2">
    <name type="scientific">Takifugu flavidus</name>
    <name type="common">sansaifugu</name>
    <dbReference type="NCBI Taxonomy" id="433684"/>
    <lineage>
        <taxon>Eukaryota</taxon>
        <taxon>Metazoa</taxon>
        <taxon>Chordata</taxon>
        <taxon>Craniata</taxon>
        <taxon>Vertebrata</taxon>
        <taxon>Euteleostomi</taxon>
        <taxon>Actinopterygii</taxon>
        <taxon>Neopterygii</taxon>
        <taxon>Teleostei</taxon>
        <taxon>Neoteleostei</taxon>
        <taxon>Acanthomorphata</taxon>
        <taxon>Eupercaria</taxon>
        <taxon>Tetraodontiformes</taxon>
        <taxon>Tetradontoidea</taxon>
        <taxon>Tetraodontidae</taxon>
        <taxon>Takifugu</taxon>
    </lineage>
</organism>
<dbReference type="EMBL" id="RHFK02000005">
    <property type="protein sequence ID" value="TWW75696.1"/>
    <property type="molecule type" value="Genomic_DNA"/>
</dbReference>